<dbReference type="Proteomes" id="UP000033067">
    <property type="component" value="Chromosome"/>
</dbReference>
<evidence type="ECO:0000256" key="3">
    <source>
        <dbReference type="ARBA" id="ARBA00022676"/>
    </source>
</evidence>
<proteinExistence type="predicted"/>
<dbReference type="GO" id="GO:0016763">
    <property type="term" value="F:pentosyltransferase activity"/>
    <property type="evidence" value="ECO:0007669"/>
    <property type="project" value="TreeGrafter"/>
</dbReference>
<dbReference type="KEGG" id="psuw:WQ53_06980"/>
<keyword evidence="4" id="KW-0808">Transferase</keyword>
<dbReference type="PANTHER" id="PTHR33908">
    <property type="entry name" value="MANNOSYLTRANSFERASE YKCB-RELATED"/>
    <property type="match status" value="1"/>
</dbReference>
<dbReference type="InterPro" id="IPR011990">
    <property type="entry name" value="TPR-like_helical_dom_sf"/>
</dbReference>
<dbReference type="PANTHER" id="PTHR33908:SF11">
    <property type="entry name" value="MEMBRANE PROTEIN"/>
    <property type="match status" value="1"/>
</dbReference>
<feature type="transmembrane region" description="Helical" evidence="8">
    <location>
        <begin position="209"/>
        <end position="228"/>
    </location>
</feature>
<accession>A0A0E3UN22</accession>
<evidence type="ECO:0000256" key="5">
    <source>
        <dbReference type="ARBA" id="ARBA00022692"/>
    </source>
</evidence>
<keyword evidence="10" id="KW-1185">Reference proteome</keyword>
<feature type="transmembrane region" description="Helical" evidence="8">
    <location>
        <begin position="6"/>
        <end position="27"/>
    </location>
</feature>
<keyword evidence="2" id="KW-1003">Cell membrane</keyword>
<dbReference type="RefSeq" id="WP_052631441.1">
    <property type="nucleotide sequence ID" value="NZ_CP011144.1"/>
</dbReference>
<keyword evidence="7 8" id="KW-0472">Membrane</keyword>
<evidence type="ECO:0000256" key="6">
    <source>
        <dbReference type="ARBA" id="ARBA00022989"/>
    </source>
</evidence>
<reference evidence="9 10" key="1">
    <citation type="journal article" date="2015" name="Genome Announc.">
        <title>Complete Genome Sequence of Pseudoxanthomonas suwonensis Strain J1, a Cellulose-Degrading Bacterium Isolated from Leaf- and Wood-Enriched Soil.</title>
        <authorList>
            <person name="Hou L."/>
            <person name="Jiang J."/>
            <person name="Xu Z."/>
            <person name="Zhou Y."/>
            <person name="Leung F.C."/>
        </authorList>
    </citation>
    <scope>NUCLEOTIDE SEQUENCE [LARGE SCALE GENOMIC DNA]</scope>
    <source>
        <strain evidence="9 10">J1</strain>
    </source>
</reference>
<organism evidence="9 10">
    <name type="scientific">Pseudoxanthomonas suwonensis</name>
    <dbReference type="NCBI Taxonomy" id="314722"/>
    <lineage>
        <taxon>Bacteria</taxon>
        <taxon>Pseudomonadati</taxon>
        <taxon>Pseudomonadota</taxon>
        <taxon>Gammaproteobacteria</taxon>
        <taxon>Lysobacterales</taxon>
        <taxon>Lysobacteraceae</taxon>
        <taxon>Pseudoxanthomonas</taxon>
    </lineage>
</organism>
<dbReference type="EMBL" id="CP011144">
    <property type="protein sequence ID" value="AKC86550.1"/>
    <property type="molecule type" value="Genomic_DNA"/>
</dbReference>
<dbReference type="OrthoDB" id="180217at2"/>
<evidence type="ECO:0000256" key="2">
    <source>
        <dbReference type="ARBA" id="ARBA00022475"/>
    </source>
</evidence>
<evidence type="ECO:0000256" key="8">
    <source>
        <dbReference type="SAM" id="Phobius"/>
    </source>
</evidence>
<evidence type="ECO:0000256" key="1">
    <source>
        <dbReference type="ARBA" id="ARBA00004651"/>
    </source>
</evidence>
<evidence type="ECO:0000256" key="4">
    <source>
        <dbReference type="ARBA" id="ARBA00022679"/>
    </source>
</evidence>
<keyword evidence="3" id="KW-0328">Glycosyltransferase</keyword>
<evidence type="ECO:0008006" key="11">
    <source>
        <dbReference type="Google" id="ProtNLM"/>
    </source>
</evidence>
<feature type="transmembrane region" description="Helical" evidence="8">
    <location>
        <begin position="117"/>
        <end position="135"/>
    </location>
</feature>
<evidence type="ECO:0000313" key="10">
    <source>
        <dbReference type="Proteomes" id="UP000033067"/>
    </source>
</evidence>
<name>A0A0E3UN22_9GAMM</name>
<feature type="transmembrane region" description="Helical" evidence="8">
    <location>
        <begin position="377"/>
        <end position="398"/>
    </location>
</feature>
<keyword evidence="6 8" id="KW-1133">Transmembrane helix</keyword>
<dbReference type="PATRIC" id="fig|314722.6.peg.1494"/>
<feature type="transmembrane region" description="Helical" evidence="8">
    <location>
        <begin position="169"/>
        <end position="189"/>
    </location>
</feature>
<evidence type="ECO:0000256" key="7">
    <source>
        <dbReference type="ARBA" id="ARBA00023136"/>
    </source>
</evidence>
<gene>
    <name evidence="9" type="ORF">WQ53_06980</name>
</gene>
<keyword evidence="5 8" id="KW-0812">Transmembrane</keyword>
<feature type="transmembrane region" description="Helical" evidence="8">
    <location>
        <begin position="338"/>
        <end position="365"/>
    </location>
</feature>
<sequence>MTPPSGTRPACLPGVLLLLGLVVLAVLRSHHGTRLDSFTVDEPWHIVAGVSYVRTGDYRLNPEHPPLVKLAAGAAMPAGFVLRPPAPLHEKLQERDMVEETMFYDNDAARAQQRARVAMWLLNGSLLLALGLVLWRALGLAWAAGALAFLAIEPTVAAHLPVVMTDLPLALTLAIAAACAGLLAAGWRWRWVAGLGVALGLALSAKHSALAGIGGILAVLGVAVPWGWRSEGLRGVVLRLAKLAVALLLAIVVLWALYGFRFHAGTNGSDGFNRELPDKLAEIQSDHWREGIAFADRWQLLPRSYLWGLADTVRTGVEGRSISEHFVWGRMYEGHPPWFSWPAIIAAKVPLALLLLSVLGAFALWRLPLAPAARWTLWAVLGSSAFHLVALVGSGAIWGGVRHAMPVLVAMAVLAGAAVQYAWQRRPRAWRVPAVALLAVALAMTVREPRVWEYHNELVGGSGGAYRYFDNEGLDLGQRFAEIREFHDRVIRPSGQPMYLNLWMIEEQMRAAGLNNRRRVEDLRDDNVQGVYEGYFVHSRSHRLPWPSRDWDPAEGFAGLHRVASFGNTDIWQGRQLMPRARAHGMQSKAIDYIYKERGEDWRLVALRLEEVVALFPQSVASGIELGNAYVRLGDGPDAIRAYRRFLDQDKAPVDAGVRRQVEAQIAGIRAAGDQVAAVGPMRNPTLE</sequence>
<protein>
    <recommendedName>
        <fullName evidence="11">Glycosyltransferase RgtA/B/C/D-like domain-containing protein</fullName>
    </recommendedName>
</protein>
<dbReference type="SUPFAM" id="SSF48452">
    <property type="entry name" value="TPR-like"/>
    <property type="match status" value="1"/>
</dbReference>
<comment type="subcellular location">
    <subcellularLocation>
        <location evidence="1">Cell membrane</location>
        <topology evidence="1">Multi-pass membrane protein</topology>
    </subcellularLocation>
</comment>
<dbReference type="AlphaFoldDB" id="A0A0E3UN22"/>
<feature type="transmembrane region" description="Helical" evidence="8">
    <location>
        <begin position="404"/>
        <end position="423"/>
    </location>
</feature>
<feature type="transmembrane region" description="Helical" evidence="8">
    <location>
        <begin position="141"/>
        <end position="162"/>
    </location>
</feature>
<dbReference type="GO" id="GO:0009103">
    <property type="term" value="P:lipopolysaccharide biosynthetic process"/>
    <property type="evidence" value="ECO:0007669"/>
    <property type="project" value="UniProtKB-ARBA"/>
</dbReference>
<dbReference type="GO" id="GO:0005886">
    <property type="term" value="C:plasma membrane"/>
    <property type="evidence" value="ECO:0007669"/>
    <property type="project" value="UniProtKB-SubCell"/>
</dbReference>
<feature type="transmembrane region" description="Helical" evidence="8">
    <location>
        <begin position="240"/>
        <end position="260"/>
    </location>
</feature>
<evidence type="ECO:0000313" key="9">
    <source>
        <dbReference type="EMBL" id="AKC86550.1"/>
    </source>
</evidence>
<dbReference type="InterPro" id="IPR050297">
    <property type="entry name" value="LipidA_mod_glycosyltrf_83"/>
</dbReference>